<dbReference type="KEGG" id="tact:SG35_006655"/>
<reference evidence="1 2" key="2">
    <citation type="journal article" date="2022" name="Mar. Drugs">
        <title>Bioassay-Guided Fractionation Leads to the Detection of Cholic Acid Generated by the Rare Thalassomonas sp.</title>
        <authorList>
            <person name="Pheiffer F."/>
            <person name="Schneider Y.K."/>
            <person name="Hansen E.H."/>
            <person name="Andersen J.H."/>
            <person name="Isaksson J."/>
            <person name="Busche T."/>
            <person name="R C."/>
            <person name="Kalinowski J."/>
            <person name="Zyl L.V."/>
            <person name="Trindade M."/>
        </authorList>
    </citation>
    <scope>NUCLEOTIDE SEQUENCE [LARGE SCALE GENOMIC DNA]</scope>
    <source>
        <strain evidence="1 2">A5K-106</strain>
    </source>
</reference>
<sequence>MKIPLRVLIIWVMMLSAISELFAYERRLRVPDYFSCERNLVTSWHGVISGYQRNDNSLDIEVSTDADTVELLTLNYTHPNELLSRFYLHDRPFNDLDWDKIESSSGIIKKKIPVTVWLCEDQKTKPLINWRPRKQ</sequence>
<dbReference type="EMBL" id="CP059735">
    <property type="protein sequence ID" value="WDE00316.1"/>
    <property type="molecule type" value="Genomic_DNA"/>
</dbReference>
<dbReference type="AlphaFoldDB" id="A0AAF0C4S0"/>
<evidence type="ECO:0000313" key="2">
    <source>
        <dbReference type="Proteomes" id="UP000032568"/>
    </source>
</evidence>
<dbReference type="Proteomes" id="UP000032568">
    <property type="component" value="Chromosome"/>
</dbReference>
<keyword evidence="2" id="KW-1185">Reference proteome</keyword>
<protein>
    <submittedName>
        <fullName evidence="1">Uncharacterized protein</fullName>
    </submittedName>
</protein>
<reference evidence="1 2" key="1">
    <citation type="journal article" date="2015" name="Genome Announc.">
        <title>Draft Genome Sequences of Marine Isolates of Thalassomonas viridans and Thalassomonas actiniarum.</title>
        <authorList>
            <person name="Olonade I."/>
            <person name="van Zyl L.J."/>
            <person name="Trindade M."/>
        </authorList>
    </citation>
    <scope>NUCLEOTIDE SEQUENCE [LARGE SCALE GENOMIC DNA]</scope>
    <source>
        <strain evidence="1 2">A5K-106</strain>
    </source>
</reference>
<accession>A0AAF0C4S0</accession>
<name>A0AAF0C4S0_9GAMM</name>
<evidence type="ECO:0000313" key="1">
    <source>
        <dbReference type="EMBL" id="WDE00316.1"/>
    </source>
</evidence>
<gene>
    <name evidence="1" type="ORF">SG35_006655</name>
</gene>
<organism evidence="1 2">
    <name type="scientific">Thalassomonas actiniarum</name>
    <dbReference type="NCBI Taxonomy" id="485447"/>
    <lineage>
        <taxon>Bacteria</taxon>
        <taxon>Pseudomonadati</taxon>
        <taxon>Pseudomonadota</taxon>
        <taxon>Gammaproteobacteria</taxon>
        <taxon>Alteromonadales</taxon>
        <taxon>Colwelliaceae</taxon>
        <taxon>Thalassomonas</taxon>
    </lineage>
</organism>
<proteinExistence type="predicted"/>